<dbReference type="Proteomes" id="UP000035740">
    <property type="component" value="Unassembled WGS sequence"/>
</dbReference>
<organism evidence="1 2">
    <name type="scientific">Beta vulgaris subsp. vulgaris</name>
    <name type="common">Beet</name>
    <dbReference type="NCBI Taxonomy" id="3555"/>
    <lineage>
        <taxon>Eukaryota</taxon>
        <taxon>Viridiplantae</taxon>
        <taxon>Streptophyta</taxon>
        <taxon>Embryophyta</taxon>
        <taxon>Tracheophyta</taxon>
        <taxon>Spermatophyta</taxon>
        <taxon>Magnoliopsida</taxon>
        <taxon>eudicotyledons</taxon>
        <taxon>Gunneridae</taxon>
        <taxon>Pentapetalae</taxon>
        <taxon>Caryophyllales</taxon>
        <taxon>Chenopodiaceae</taxon>
        <taxon>Betoideae</taxon>
        <taxon>Beta</taxon>
    </lineage>
</organism>
<sequence>MKGRHKSKQGKRKTEESFLVDARKHPERCIQLVYHYLCDSGNIGTGLCNNSYITKYSCKVKKAKVVRFSIYVLSLLNFSSGSFNGVHEKAICYSTQCQCVMCMTV</sequence>
<dbReference type="EMBL" id="KQ090502">
    <property type="protein sequence ID" value="KMS95248.1"/>
    <property type="molecule type" value="Genomic_DNA"/>
</dbReference>
<name>A0A0J8B5S7_BETVV</name>
<reference evidence="1 2" key="1">
    <citation type="journal article" date="2014" name="Nature">
        <title>The genome of the recently domesticated crop plant sugar beet (Beta vulgaris).</title>
        <authorList>
            <person name="Dohm J.C."/>
            <person name="Minoche A.E."/>
            <person name="Holtgrawe D."/>
            <person name="Capella-Gutierrez S."/>
            <person name="Zakrzewski F."/>
            <person name="Tafer H."/>
            <person name="Rupp O."/>
            <person name="Sorensen T.R."/>
            <person name="Stracke R."/>
            <person name="Reinhardt R."/>
            <person name="Goesmann A."/>
            <person name="Kraft T."/>
            <person name="Schulz B."/>
            <person name="Stadler P.F."/>
            <person name="Schmidt T."/>
            <person name="Gabaldon T."/>
            <person name="Lehrach H."/>
            <person name="Weisshaar B."/>
            <person name="Himmelbauer H."/>
        </authorList>
    </citation>
    <scope>NUCLEOTIDE SEQUENCE [LARGE SCALE GENOMIC DNA]</scope>
    <source>
        <tissue evidence="1">Taproot</tissue>
    </source>
</reference>
<evidence type="ECO:0000313" key="1">
    <source>
        <dbReference type="EMBL" id="KMS95248.1"/>
    </source>
</evidence>
<dbReference type="Gramene" id="KMS95248">
    <property type="protein sequence ID" value="KMS95248"/>
    <property type="gene ID" value="BVRB_010640"/>
</dbReference>
<accession>A0A0J8B5S7</accession>
<proteinExistence type="predicted"/>
<evidence type="ECO:0000313" key="2">
    <source>
        <dbReference type="Proteomes" id="UP000035740"/>
    </source>
</evidence>
<gene>
    <name evidence="1" type="ORF">BVRB_010640</name>
</gene>
<protein>
    <submittedName>
        <fullName evidence="1">Uncharacterized protein</fullName>
    </submittedName>
</protein>
<keyword evidence="2" id="KW-1185">Reference proteome</keyword>
<dbReference type="AlphaFoldDB" id="A0A0J8B5S7"/>